<dbReference type="SUPFAM" id="SSF53335">
    <property type="entry name" value="S-adenosyl-L-methionine-dependent methyltransferases"/>
    <property type="match status" value="1"/>
</dbReference>
<dbReference type="EMBL" id="JAAEAA010000010">
    <property type="protein sequence ID" value="NDK56118.1"/>
    <property type="molecule type" value="Genomic_DNA"/>
</dbReference>
<dbReference type="Pfam" id="PF18096">
    <property type="entry name" value="Thump_like"/>
    <property type="match status" value="1"/>
</dbReference>
<comment type="caution">
    <text evidence="3">The sequence shown here is derived from an EMBL/GenBank/DDBJ whole genome shotgun (WGS) entry which is preliminary data.</text>
</comment>
<proteinExistence type="predicted"/>
<sequence>MRIYTETEKQFIVEHLHEQPAALMLQARRYPQLPVAELVQQIQARQKAMTKLPRWAANPELRFPANISVEQSSSEATAAFKATLVSGNLLADLTGGFGADSYYFSKSFEKVVHVEQNQELSEIANYNFGVLGAANIQAIATTAAQFLDSFTGHADVFYLDPARRGDRSEKLHLLQDCEPDILNLLPILLQKADKVLLKASPMLDIDLAIAQLGKVAKVWVVAVQNECKEVLYLLQQNPPAQIVREAINIKADGSISTFTFTSEHEQTINPPYSDPLDFVYEPNAAILKAGAYKSLTQHYNVSKLHPNSHLYTSAIVVSDFPGRIFRCVGTSRYNKKELLARLPHKQANITVRNFPDTVASIRKKTGIREGGNLYLFFTTDMHQKPLVVYCEKLT</sequence>
<reference evidence="3 4" key="1">
    <citation type="submission" date="2020-01" db="EMBL/GenBank/DDBJ databases">
        <authorList>
            <person name="Kim M.K."/>
        </authorList>
    </citation>
    <scope>NUCLEOTIDE SEQUENCE [LARGE SCALE GENOMIC DNA]</scope>
    <source>
        <strain evidence="3 4">BT213</strain>
    </source>
</reference>
<gene>
    <name evidence="3" type="ORF">GWO68_09325</name>
</gene>
<dbReference type="InterPro" id="IPR054168">
    <property type="entry name" value="PG_1098_Fer"/>
</dbReference>
<dbReference type="Proteomes" id="UP000478546">
    <property type="component" value="Unassembled WGS sequence"/>
</dbReference>
<organism evidence="3 4">
    <name type="scientific">Pontibacter fetidus</name>
    <dbReference type="NCBI Taxonomy" id="2700082"/>
    <lineage>
        <taxon>Bacteria</taxon>
        <taxon>Pseudomonadati</taxon>
        <taxon>Bacteroidota</taxon>
        <taxon>Cytophagia</taxon>
        <taxon>Cytophagales</taxon>
        <taxon>Hymenobacteraceae</taxon>
        <taxon>Pontibacter</taxon>
    </lineage>
</organism>
<dbReference type="InterPro" id="IPR041497">
    <property type="entry name" value="Thump-like"/>
</dbReference>
<evidence type="ECO:0000259" key="1">
    <source>
        <dbReference type="Pfam" id="PF18096"/>
    </source>
</evidence>
<dbReference type="Pfam" id="PF22013">
    <property type="entry name" value="PG_1098_Fer"/>
    <property type="match status" value="1"/>
</dbReference>
<protein>
    <submittedName>
        <fullName evidence="3">Uncharacterized protein</fullName>
    </submittedName>
</protein>
<name>A0A6B2H1W6_9BACT</name>
<evidence type="ECO:0000259" key="2">
    <source>
        <dbReference type="Pfam" id="PF22013"/>
    </source>
</evidence>
<dbReference type="Gene3D" id="3.40.50.150">
    <property type="entry name" value="Vaccinia Virus protein VP39"/>
    <property type="match status" value="1"/>
</dbReference>
<dbReference type="AlphaFoldDB" id="A0A6B2H1W6"/>
<dbReference type="InterPro" id="IPR029063">
    <property type="entry name" value="SAM-dependent_MTases_sf"/>
</dbReference>
<evidence type="ECO:0000313" key="4">
    <source>
        <dbReference type="Proteomes" id="UP000478546"/>
    </source>
</evidence>
<feature type="domain" description="PG-1098 ferredoxin-like" evidence="2">
    <location>
        <begin position="278"/>
        <end position="321"/>
    </location>
</feature>
<dbReference type="RefSeq" id="WP_162346181.1">
    <property type="nucleotide sequence ID" value="NZ_JAAEAA010000010.1"/>
</dbReference>
<dbReference type="Gene3D" id="1.10.10.1110">
    <property type="entry name" value="Methyltransferase PG1098, N-terminal domain"/>
    <property type="match status" value="1"/>
</dbReference>
<keyword evidence="4" id="KW-1185">Reference proteome</keyword>
<evidence type="ECO:0000313" key="3">
    <source>
        <dbReference type="EMBL" id="NDK56118.1"/>
    </source>
</evidence>
<feature type="domain" description="THUMP-like" evidence="1">
    <location>
        <begin position="322"/>
        <end position="392"/>
    </location>
</feature>
<accession>A0A6B2H1W6</accession>